<organism evidence="13 14">
    <name type="scientific">Petromyzon marinus</name>
    <name type="common">Sea lamprey</name>
    <dbReference type="NCBI Taxonomy" id="7757"/>
    <lineage>
        <taxon>Eukaryota</taxon>
        <taxon>Metazoa</taxon>
        <taxon>Chordata</taxon>
        <taxon>Craniata</taxon>
        <taxon>Vertebrata</taxon>
        <taxon>Cyclostomata</taxon>
        <taxon>Hyperoartia</taxon>
        <taxon>Petromyzontiformes</taxon>
        <taxon>Petromyzontidae</taxon>
        <taxon>Petromyzon</taxon>
    </lineage>
</organism>
<evidence type="ECO:0000256" key="1">
    <source>
        <dbReference type="ARBA" id="ARBA00004479"/>
    </source>
</evidence>
<evidence type="ECO:0000313" key="14">
    <source>
        <dbReference type="RefSeq" id="XP_032810675.1"/>
    </source>
</evidence>
<keyword evidence="6 10" id="KW-0472">Membrane</keyword>
<comment type="similarity">
    <text evidence="2">Belongs to the syndecan proteoglycan family.</text>
</comment>
<evidence type="ECO:0000256" key="9">
    <source>
        <dbReference type="SAM" id="MobiDB-lite"/>
    </source>
</evidence>
<feature type="domain" description="Syndecan/Neurexin" evidence="12">
    <location>
        <begin position="177"/>
        <end position="233"/>
    </location>
</feature>
<dbReference type="GO" id="GO:0016020">
    <property type="term" value="C:membrane"/>
    <property type="evidence" value="ECO:0007669"/>
    <property type="project" value="UniProtKB-SubCell"/>
</dbReference>
<comment type="subcellular location">
    <subcellularLocation>
        <location evidence="1">Membrane</location>
        <topology evidence="1">Single-pass type I membrane protein</topology>
    </subcellularLocation>
</comment>
<evidence type="ECO:0000256" key="5">
    <source>
        <dbReference type="ARBA" id="ARBA00022989"/>
    </source>
</evidence>
<dbReference type="AlphaFoldDB" id="A0AAJ7T5B5"/>
<feature type="compositionally biased region" description="Acidic residues" evidence="9">
    <location>
        <begin position="117"/>
        <end position="127"/>
    </location>
</feature>
<dbReference type="InterPro" id="IPR027789">
    <property type="entry name" value="Syndecan/Neurexin_dom"/>
</dbReference>
<evidence type="ECO:0000256" key="8">
    <source>
        <dbReference type="ARBA" id="ARBA00023207"/>
    </source>
</evidence>
<feature type="compositionally biased region" description="Acidic residues" evidence="9">
    <location>
        <begin position="49"/>
        <end position="74"/>
    </location>
</feature>
<dbReference type="PANTHER" id="PTHR10915:SF1">
    <property type="entry name" value="SYNDECAN"/>
    <property type="match status" value="1"/>
</dbReference>
<keyword evidence="3 10" id="KW-0812">Transmembrane</keyword>
<evidence type="ECO:0000313" key="13">
    <source>
        <dbReference type="Proteomes" id="UP001318040"/>
    </source>
</evidence>
<evidence type="ECO:0000256" key="7">
    <source>
        <dbReference type="ARBA" id="ARBA00023180"/>
    </source>
</evidence>
<dbReference type="GeneID" id="116942634"/>
<protein>
    <submittedName>
        <fullName evidence="14">Syndecan-2-like</fullName>
    </submittedName>
</protein>
<keyword evidence="8" id="KW-0357">Heparan sulfate</keyword>
<feature type="region of interest" description="Disordered" evidence="9">
    <location>
        <begin position="36"/>
        <end position="156"/>
    </location>
</feature>
<evidence type="ECO:0000256" key="3">
    <source>
        <dbReference type="ARBA" id="ARBA00022692"/>
    </source>
</evidence>
<keyword evidence="5 10" id="KW-1133">Transmembrane helix</keyword>
<keyword evidence="11" id="KW-0732">Signal</keyword>
<evidence type="ECO:0000256" key="6">
    <source>
        <dbReference type="ARBA" id="ARBA00023136"/>
    </source>
</evidence>
<feature type="chain" id="PRO_5042584514" evidence="11">
    <location>
        <begin position="19"/>
        <end position="236"/>
    </location>
</feature>
<dbReference type="RefSeq" id="XP_032810675.1">
    <property type="nucleotide sequence ID" value="XM_032954784.1"/>
</dbReference>
<name>A0AAJ7T5B5_PETMA</name>
<evidence type="ECO:0000256" key="11">
    <source>
        <dbReference type="SAM" id="SignalP"/>
    </source>
</evidence>
<evidence type="ECO:0000256" key="4">
    <source>
        <dbReference type="ARBA" id="ARBA00022974"/>
    </source>
</evidence>
<gene>
    <name evidence="14" type="primary">LOC116942634</name>
</gene>
<evidence type="ECO:0000256" key="2">
    <source>
        <dbReference type="ARBA" id="ARBA00005343"/>
    </source>
</evidence>
<dbReference type="GO" id="GO:0016477">
    <property type="term" value="P:cell migration"/>
    <property type="evidence" value="ECO:0007669"/>
    <property type="project" value="TreeGrafter"/>
</dbReference>
<sequence length="236" mass="26102">MWKTCFLVLVCLTTVAKGETRRQATEYRFLVQNSIDTDESSGMSSGEEPTWDDQEESTLDDEDSNIISSEDDDFSGSGSGSGSGDVDAESEEDETPDSSEQEEEIQVEQSKDLNTIPDDDEKEEDETESKNDLGENYDEEEPNGISVPKKTPRFSSDVNNKVETYVMAQKKGSENPLESTEVLAAVIAGGVAGLMLAVLLIVFLVYRMRKKDQGSYMLGRPAAQPYQRTSDQEIYA</sequence>
<keyword evidence="13" id="KW-1185">Reference proteome</keyword>
<evidence type="ECO:0000259" key="12">
    <source>
        <dbReference type="Pfam" id="PF01034"/>
    </source>
</evidence>
<dbReference type="PANTHER" id="PTHR10915">
    <property type="entry name" value="SYNDECAN"/>
    <property type="match status" value="1"/>
</dbReference>
<feature type="compositionally biased region" description="Acidic residues" evidence="9">
    <location>
        <begin position="86"/>
        <end position="106"/>
    </location>
</feature>
<feature type="transmembrane region" description="Helical" evidence="10">
    <location>
        <begin position="182"/>
        <end position="206"/>
    </location>
</feature>
<accession>A0AAJ7T5B5</accession>
<keyword evidence="7" id="KW-0325">Glycoprotein</keyword>
<dbReference type="Proteomes" id="UP001318040">
    <property type="component" value="Chromosome 15"/>
</dbReference>
<evidence type="ECO:0000256" key="10">
    <source>
        <dbReference type="SAM" id="Phobius"/>
    </source>
</evidence>
<dbReference type="InterPro" id="IPR001050">
    <property type="entry name" value="Syndecan"/>
</dbReference>
<dbReference type="Pfam" id="PF01034">
    <property type="entry name" value="Syndecan"/>
    <property type="match status" value="1"/>
</dbReference>
<proteinExistence type="inferred from homology"/>
<dbReference type="KEGG" id="pmrn:116942634"/>
<keyword evidence="4" id="KW-0654">Proteoglycan</keyword>
<dbReference type="GO" id="GO:0009986">
    <property type="term" value="C:cell surface"/>
    <property type="evidence" value="ECO:0007669"/>
    <property type="project" value="TreeGrafter"/>
</dbReference>
<reference evidence="14" key="1">
    <citation type="submission" date="2025-08" db="UniProtKB">
        <authorList>
            <consortium name="RefSeq"/>
        </authorList>
    </citation>
    <scope>IDENTIFICATION</scope>
    <source>
        <tissue evidence="14">Sperm</tissue>
    </source>
</reference>
<feature type="signal peptide" evidence="11">
    <location>
        <begin position="1"/>
        <end position="18"/>
    </location>
</feature>